<evidence type="ECO:0000313" key="1">
    <source>
        <dbReference type="EMBL" id="GFY54928.1"/>
    </source>
</evidence>
<gene>
    <name evidence="1" type="ORF">TNIN_155921</name>
</gene>
<name>A0A8X6XKL6_9ARAC</name>
<dbReference type="Proteomes" id="UP000886998">
    <property type="component" value="Unassembled WGS sequence"/>
</dbReference>
<dbReference type="EMBL" id="BMAV01010088">
    <property type="protein sequence ID" value="GFY54928.1"/>
    <property type="molecule type" value="Genomic_DNA"/>
</dbReference>
<keyword evidence="2" id="KW-1185">Reference proteome</keyword>
<sequence length="82" mass="9026">MLFSGRTFKGSVIREEKIVCVTEEVLSNQNERKGIIFLRDGKPSIGCLGPFEISALLGGSGIISSLQLRNLPKVERLYAKES</sequence>
<evidence type="ECO:0000313" key="2">
    <source>
        <dbReference type="Proteomes" id="UP000886998"/>
    </source>
</evidence>
<protein>
    <submittedName>
        <fullName evidence="1">Uncharacterized protein</fullName>
    </submittedName>
</protein>
<organism evidence="1 2">
    <name type="scientific">Trichonephila inaurata madagascariensis</name>
    <dbReference type="NCBI Taxonomy" id="2747483"/>
    <lineage>
        <taxon>Eukaryota</taxon>
        <taxon>Metazoa</taxon>
        <taxon>Ecdysozoa</taxon>
        <taxon>Arthropoda</taxon>
        <taxon>Chelicerata</taxon>
        <taxon>Arachnida</taxon>
        <taxon>Araneae</taxon>
        <taxon>Araneomorphae</taxon>
        <taxon>Entelegynae</taxon>
        <taxon>Araneoidea</taxon>
        <taxon>Nephilidae</taxon>
        <taxon>Trichonephila</taxon>
        <taxon>Trichonephila inaurata</taxon>
    </lineage>
</organism>
<comment type="caution">
    <text evidence="1">The sequence shown here is derived from an EMBL/GenBank/DDBJ whole genome shotgun (WGS) entry which is preliminary data.</text>
</comment>
<reference evidence="1" key="1">
    <citation type="submission" date="2020-08" db="EMBL/GenBank/DDBJ databases">
        <title>Multicomponent nature underlies the extraordinary mechanical properties of spider dragline silk.</title>
        <authorList>
            <person name="Kono N."/>
            <person name="Nakamura H."/>
            <person name="Mori M."/>
            <person name="Yoshida Y."/>
            <person name="Ohtoshi R."/>
            <person name="Malay A.D."/>
            <person name="Moran D.A.P."/>
            <person name="Tomita M."/>
            <person name="Numata K."/>
            <person name="Arakawa K."/>
        </authorList>
    </citation>
    <scope>NUCLEOTIDE SEQUENCE</scope>
</reference>
<proteinExistence type="predicted"/>
<dbReference type="AlphaFoldDB" id="A0A8X6XKL6"/>
<accession>A0A8X6XKL6</accession>